<keyword evidence="2" id="KW-1185">Reference proteome</keyword>
<gene>
    <name evidence="1" type="ORF">K8U61_08150</name>
</gene>
<accession>A0ABS7UBV0</accession>
<name>A0ABS7UBV0_9ACTN</name>
<reference evidence="1 2" key="1">
    <citation type="submission" date="2021-09" db="EMBL/GenBank/DDBJ databases">
        <title>Whole genome sequence of Nocardioides sp. GBK3QG-3.</title>
        <authorList>
            <person name="Tuo L."/>
        </authorList>
    </citation>
    <scope>NUCLEOTIDE SEQUENCE [LARGE SCALE GENOMIC DNA]</scope>
    <source>
        <strain evidence="1 2">GBK3QG-3</strain>
    </source>
</reference>
<evidence type="ECO:0000313" key="2">
    <source>
        <dbReference type="Proteomes" id="UP000780875"/>
    </source>
</evidence>
<protein>
    <submittedName>
        <fullName evidence="1">Uncharacterized protein</fullName>
    </submittedName>
</protein>
<proteinExistence type="predicted"/>
<evidence type="ECO:0000313" key="1">
    <source>
        <dbReference type="EMBL" id="MBZ5738132.1"/>
    </source>
</evidence>
<dbReference type="RefSeq" id="WP_224122504.1">
    <property type="nucleotide sequence ID" value="NZ_JAIQZJ010000003.1"/>
</dbReference>
<comment type="caution">
    <text evidence="1">The sequence shown here is derived from an EMBL/GenBank/DDBJ whole genome shotgun (WGS) entry which is preliminary data.</text>
</comment>
<dbReference type="Proteomes" id="UP000780875">
    <property type="component" value="Unassembled WGS sequence"/>
</dbReference>
<dbReference type="EMBL" id="JAIQZJ010000003">
    <property type="protein sequence ID" value="MBZ5738132.1"/>
    <property type="molecule type" value="Genomic_DNA"/>
</dbReference>
<organism evidence="1 2">
    <name type="scientific">Nocardioides mangrovi</name>
    <dbReference type="NCBI Taxonomy" id="2874580"/>
    <lineage>
        <taxon>Bacteria</taxon>
        <taxon>Bacillati</taxon>
        <taxon>Actinomycetota</taxon>
        <taxon>Actinomycetes</taxon>
        <taxon>Propionibacteriales</taxon>
        <taxon>Nocardioidaceae</taxon>
        <taxon>Nocardioides</taxon>
    </lineage>
</organism>
<sequence>MFEVVLPIEARTVSGRRLQVAHSAAGLSRGLEFDEYVVLRDATDDRRFLGRVVDLEFDLEDTYYSVHVDGALAEAVADRYVTAGGTLETNEVADLLRQLAGERVAV</sequence>